<dbReference type="OrthoDB" id="9970237at2759"/>
<dbReference type="PANTHER" id="PTHR34651">
    <property type="entry name" value="SIMILAR TO ENSANGP00000021391"/>
    <property type="match status" value="1"/>
</dbReference>
<evidence type="ECO:0000313" key="2">
    <source>
        <dbReference type="Proteomes" id="UP000749559"/>
    </source>
</evidence>
<dbReference type="EMBL" id="CAIIXF020000010">
    <property type="protein sequence ID" value="CAH1797493.1"/>
    <property type="molecule type" value="Genomic_DNA"/>
</dbReference>
<protein>
    <submittedName>
        <fullName evidence="1">Uncharacterized protein</fullName>
    </submittedName>
</protein>
<comment type="caution">
    <text evidence="1">The sequence shown here is derived from an EMBL/GenBank/DDBJ whole genome shotgun (WGS) entry which is preliminary data.</text>
</comment>
<reference evidence="1" key="1">
    <citation type="submission" date="2022-03" db="EMBL/GenBank/DDBJ databases">
        <authorList>
            <person name="Martin C."/>
        </authorList>
    </citation>
    <scope>NUCLEOTIDE SEQUENCE</scope>
</reference>
<keyword evidence="2" id="KW-1185">Reference proteome</keyword>
<dbReference type="Pfam" id="PF15031">
    <property type="entry name" value="DUF4528"/>
    <property type="match status" value="1"/>
</dbReference>
<name>A0A8S4PVE6_OWEFU</name>
<dbReference type="PANTHER" id="PTHR34651:SF1">
    <property type="entry name" value="SIMILAR TO ENSANGP00000021391"/>
    <property type="match status" value="1"/>
</dbReference>
<gene>
    <name evidence="1" type="ORF">OFUS_LOCUS21769</name>
</gene>
<evidence type="ECO:0000313" key="1">
    <source>
        <dbReference type="EMBL" id="CAH1797493.1"/>
    </source>
</evidence>
<proteinExistence type="predicted"/>
<feature type="non-terminal residue" evidence="1">
    <location>
        <position position="173"/>
    </location>
</feature>
<organism evidence="1 2">
    <name type="scientific">Owenia fusiformis</name>
    <name type="common">Polychaete worm</name>
    <dbReference type="NCBI Taxonomy" id="6347"/>
    <lineage>
        <taxon>Eukaryota</taxon>
        <taxon>Metazoa</taxon>
        <taxon>Spiralia</taxon>
        <taxon>Lophotrochozoa</taxon>
        <taxon>Annelida</taxon>
        <taxon>Polychaeta</taxon>
        <taxon>Sedentaria</taxon>
        <taxon>Canalipalpata</taxon>
        <taxon>Sabellida</taxon>
        <taxon>Oweniida</taxon>
        <taxon>Oweniidae</taxon>
        <taxon>Owenia</taxon>
    </lineage>
</organism>
<dbReference type="AlphaFoldDB" id="A0A8S4PVE6"/>
<dbReference type="InterPro" id="IPR029245">
    <property type="entry name" value="DUF4528"/>
</dbReference>
<accession>A0A8S4PVE6</accession>
<dbReference type="Proteomes" id="UP000749559">
    <property type="component" value="Unassembled WGS sequence"/>
</dbReference>
<sequence length="173" mass="20229">VQTILSETNSLSIHQLAYSRNETDHPFGMRIWNYLKNVSVLKNKPKSSEVLTNYLKQRNLPLWTAFVIKYSAIKNDQFGLSHFNWNVDGTNYHVLRTGCFPYVKYHCTKRPYSTDLISEDRFYRFLKIINLGLPTLTYGIAHVMFATHHETVKTSLGCVTLYFWYPEDRGATH</sequence>